<dbReference type="RefSeq" id="WP_159582781.1">
    <property type="nucleotide sequence ID" value="NZ_JBIPKE010000019.1"/>
</dbReference>
<keyword evidence="3 8" id="KW-0808">Transferase</keyword>
<reference evidence="8 9" key="1">
    <citation type="journal article" date="2013" name="Int. J. Syst. Evol. Microbiol.">
        <title>Marinoscillum luteum sp. nov., isolated from marine sediment.</title>
        <authorList>
            <person name="Cha I.T."/>
            <person name="Park S.J."/>
            <person name="Kim S.J."/>
            <person name="Kim J.G."/>
            <person name="Jung M.Y."/>
            <person name="Shin K.S."/>
            <person name="Kwon K.K."/>
            <person name="Yang S.H."/>
            <person name="Seo Y.S."/>
            <person name="Rhee S.K."/>
        </authorList>
    </citation>
    <scope>NUCLEOTIDE SEQUENCE [LARGE SCALE GENOMIC DNA]</scope>
    <source>
        <strain evidence="8 9">KCTC 23939</strain>
    </source>
</reference>
<dbReference type="CDD" id="cd06853">
    <property type="entry name" value="GT_WecA_like"/>
    <property type="match status" value="1"/>
</dbReference>
<evidence type="ECO:0000313" key="8">
    <source>
        <dbReference type="EMBL" id="MFH6985165.1"/>
    </source>
</evidence>
<evidence type="ECO:0000256" key="7">
    <source>
        <dbReference type="SAM" id="Phobius"/>
    </source>
</evidence>
<dbReference type="Pfam" id="PF00953">
    <property type="entry name" value="Glycos_transf_4"/>
    <property type="match status" value="1"/>
</dbReference>
<dbReference type="Proteomes" id="UP001610063">
    <property type="component" value="Unassembled WGS sequence"/>
</dbReference>
<evidence type="ECO:0000256" key="6">
    <source>
        <dbReference type="ARBA" id="ARBA00023136"/>
    </source>
</evidence>
<keyword evidence="2" id="KW-1003">Cell membrane</keyword>
<sequence length="367" mass="40087">MSIIISIIAAFIVTFILLPIIIKVSRSVDLLDAPDRRKIHRVSTPALGGIGIFVGFMVAVFMAVPLAELATLKFFLFGLIIIFFMGIRDDISSLMAKHKLLAQVFAAFLVVYFSDIRLTGFYGMFGIGEMPEWFSIPFTIFVLVGLTNSFNLIDGIDGLAGTIGILILSFFGWVFLTGGYYAYSVLCLSVVGSLFAFLLYNWNPSRVFMGDTGSMILGFIISSLAILFINVAPGMTLGYFEITSSVSVCIAALILPIFDTVRVFTIRFSNGKNPLDPDRNHLHHGLLKLGLNHAQATIFLGLFNLLILSMALLLDPYLGNGSLMLIITAMCVGVTMTLGYKLKRKGHLGKITPVATKSSDLYISKSA</sequence>
<evidence type="ECO:0000256" key="1">
    <source>
        <dbReference type="ARBA" id="ARBA00004651"/>
    </source>
</evidence>
<dbReference type="EMBL" id="JBIPKE010000019">
    <property type="protein sequence ID" value="MFH6985165.1"/>
    <property type="molecule type" value="Genomic_DNA"/>
</dbReference>
<organism evidence="8 9">
    <name type="scientific">Marinoscillum luteum</name>
    <dbReference type="NCBI Taxonomy" id="861051"/>
    <lineage>
        <taxon>Bacteria</taxon>
        <taxon>Pseudomonadati</taxon>
        <taxon>Bacteroidota</taxon>
        <taxon>Cytophagia</taxon>
        <taxon>Cytophagales</taxon>
        <taxon>Reichenbachiellaceae</taxon>
        <taxon>Marinoscillum</taxon>
    </lineage>
</organism>
<evidence type="ECO:0000313" key="9">
    <source>
        <dbReference type="Proteomes" id="UP001610063"/>
    </source>
</evidence>
<comment type="subcellular location">
    <subcellularLocation>
        <location evidence="1">Cell membrane</location>
        <topology evidence="1">Multi-pass membrane protein</topology>
    </subcellularLocation>
</comment>
<dbReference type="InterPro" id="IPR018480">
    <property type="entry name" value="PNAcMuramoyl-5peptid_Trfase_CS"/>
</dbReference>
<comment type="caution">
    <text evidence="8">The sequence shown here is derived from an EMBL/GenBank/DDBJ whole genome shotgun (WGS) entry which is preliminary data.</text>
</comment>
<dbReference type="PANTHER" id="PTHR22926:SF3">
    <property type="entry name" value="UNDECAPRENYL-PHOSPHATE ALPHA-N-ACETYLGLUCOSAMINYL 1-PHOSPHATE TRANSFERASE"/>
    <property type="match status" value="1"/>
</dbReference>
<dbReference type="EC" id="2.7.8.-" evidence="8"/>
<keyword evidence="4 7" id="KW-0812">Transmembrane</keyword>
<evidence type="ECO:0000256" key="4">
    <source>
        <dbReference type="ARBA" id="ARBA00022692"/>
    </source>
</evidence>
<keyword evidence="9" id="KW-1185">Reference proteome</keyword>
<feature type="transmembrane region" description="Helical" evidence="7">
    <location>
        <begin position="159"/>
        <end position="176"/>
    </location>
</feature>
<dbReference type="InterPro" id="IPR000715">
    <property type="entry name" value="Glycosyl_transferase_4"/>
</dbReference>
<feature type="transmembrane region" description="Helical" evidence="7">
    <location>
        <begin position="238"/>
        <end position="258"/>
    </location>
</feature>
<protein>
    <submittedName>
        <fullName evidence="8">MraY family glycosyltransferase</fullName>
        <ecNumber evidence="8">2.7.8.-</ecNumber>
    </submittedName>
</protein>
<proteinExistence type="predicted"/>
<evidence type="ECO:0000256" key="5">
    <source>
        <dbReference type="ARBA" id="ARBA00022989"/>
    </source>
</evidence>
<gene>
    <name evidence="8" type="ORF">ACHKAR_17060</name>
</gene>
<name>A0ABW7NC07_9BACT</name>
<feature type="transmembrane region" description="Helical" evidence="7">
    <location>
        <begin position="100"/>
        <end position="127"/>
    </location>
</feature>
<feature type="transmembrane region" description="Helical" evidence="7">
    <location>
        <begin position="320"/>
        <end position="340"/>
    </location>
</feature>
<dbReference type="GO" id="GO:0016740">
    <property type="term" value="F:transferase activity"/>
    <property type="evidence" value="ECO:0007669"/>
    <property type="project" value="UniProtKB-KW"/>
</dbReference>
<evidence type="ECO:0000256" key="2">
    <source>
        <dbReference type="ARBA" id="ARBA00022475"/>
    </source>
</evidence>
<feature type="transmembrane region" description="Helical" evidence="7">
    <location>
        <begin position="296"/>
        <end position="314"/>
    </location>
</feature>
<feature type="transmembrane region" description="Helical" evidence="7">
    <location>
        <begin position="46"/>
        <end position="64"/>
    </location>
</feature>
<feature type="transmembrane region" description="Helical" evidence="7">
    <location>
        <begin position="214"/>
        <end position="232"/>
    </location>
</feature>
<feature type="transmembrane region" description="Helical" evidence="7">
    <location>
        <begin position="182"/>
        <end position="202"/>
    </location>
</feature>
<dbReference type="PANTHER" id="PTHR22926">
    <property type="entry name" value="PHOSPHO-N-ACETYLMURAMOYL-PENTAPEPTIDE-TRANSFERASE"/>
    <property type="match status" value="1"/>
</dbReference>
<feature type="transmembrane region" description="Helical" evidence="7">
    <location>
        <begin position="70"/>
        <end position="88"/>
    </location>
</feature>
<accession>A0ABW7NC07</accession>
<keyword evidence="5 7" id="KW-1133">Transmembrane helix</keyword>
<feature type="transmembrane region" description="Helical" evidence="7">
    <location>
        <begin position="133"/>
        <end position="152"/>
    </location>
</feature>
<keyword evidence="6 7" id="KW-0472">Membrane</keyword>
<feature type="transmembrane region" description="Helical" evidence="7">
    <location>
        <begin position="6"/>
        <end position="25"/>
    </location>
</feature>
<dbReference type="PROSITE" id="PS01348">
    <property type="entry name" value="MRAY_2"/>
    <property type="match status" value="1"/>
</dbReference>
<evidence type="ECO:0000256" key="3">
    <source>
        <dbReference type="ARBA" id="ARBA00022679"/>
    </source>
</evidence>